<keyword evidence="2" id="KW-1185">Reference proteome</keyword>
<reference evidence="1 2" key="1">
    <citation type="journal article" date="2012" name="BMC Genomics">
        <title>Comparative genomic analysis and phylogenetic position of Theileria equi.</title>
        <authorList>
            <person name="Kappmeyer L.S."/>
            <person name="Thiagarajan M."/>
            <person name="Herndon D.R."/>
            <person name="Ramsay J.D."/>
            <person name="Caler E."/>
            <person name="Djikeng A."/>
            <person name="Gillespie J.J."/>
            <person name="Lau A.O."/>
            <person name="Roalson E.H."/>
            <person name="Silva J.C."/>
            <person name="Silva M.G."/>
            <person name="Suarez C.E."/>
            <person name="Ueti M.W."/>
            <person name="Nene V.M."/>
            <person name="Mealey R.H."/>
            <person name="Knowles D.P."/>
            <person name="Brayton K.A."/>
        </authorList>
    </citation>
    <scope>NUCLEOTIDE SEQUENCE [LARGE SCALE GENOMIC DNA]</scope>
    <source>
        <strain evidence="1 2">WA</strain>
    </source>
</reference>
<evidence type="ECO:0000313" key="2">
    <source>
        <dbReference type="Proteomes" id="UP000031512"/>
    </source>
</evidence>
<accession>L0AXJ5</accession>
<dbReference type="KEGG" id="beq:BEWA_028070"/>
<dbReference type="RefSeq" id="XP_004829624.1">
    <property type="nucleotide sequence ID" value="XM_004829567.1"/>
</dbReference>
<sequence>MGKLVKPYVNTGMIDLRLIDTETAFRIITFLDERLLESPEEGAYIRKPGVDSVHTCNFELDDDVYCSNGNISKDDEYTLFTPRSSFDALGDAITQRAIAQLKYATTKQ</sequence>
<dbReference type="VEuPathDB" id="PiroplasmaDB:BEWA_028070"/>
<dbReference type="Proteomes" id="UP000031512">
    <property type="component" value="Chromosome 1"/>
</dbReference>
<dbReference type="eggNOG" id="ENOG502S569">
    <property type="taxonomic scope" value="Eukaryota"/>
</dbReference>
<dbReference type="AlphaFoldDB" id="L0AXJ5"/>
<dbReference type="GeneID" id="15803778"/>
<evidence type="ECO:0000313" key="1">
    <source>
        <dbReference type="EMBL" id="AFZ79958.1"/>
    </source>
</evidence>
<gene>
    <name evidence="1" type="ORF">BEWA_028070</name>
</gene>
<name>L0AXJ5_THEEQ</name>
<dbReference type="OrthoDB" id="2135488at2759"/>
<organism evidence="1 2">
    <name type="scientific">Theileria equi strain WA</name>
    <dbReference type="NCBI Taxonomy" id="1537102"/>
    <lineage>
        <taxon>Eukaryota</taxon>
        <taxon>Sar</taxon>
        <taxon>Alveolata</taxon>
        <taxon>Apicomplexa</taxon>
        <taxon>Aconoidasida</taxon>
        <taxon>Piroplasmida</taxon>
        <taxon>Theileriidae</taxon>
        <taxon>Theileria</taxon>
    </lineage>
</organism>
<proteinExistence type="predicted"/>
<protein>
    <submittedName>
        <fullName evidence="1">Uncharacterized protein</fullName>
    </submittedName>
</protein>
<dbReference type="EMBL" id="CP001669">
    <property type="protein sequence ID" value="AFZ79958.1"/>
    <property type="molecule type" value="Genomic_DNA"/>
</dbReference>